<dbReference type="InterPro" id="IPR027417">
    <property type="entry name" value="P-loop_NTPase"/>
</dbReference>
<dbReference type="PANTHER" id="PTHR37816:SF1">
    <property type="entry name" value="TOXIN"/>
    <property type="match status" value="1"/>
</dbReference>
<accession>A0A9P5NHH5</accession>
<dbReference type="SUPFAM" id="SSF52540">
    <property type="entry name" value="P-loop containing nucleoside triphosphate hydrolases"/>
    <property type="match status" value="1"/>
</dbReference>
<gene>
    <name evidence="1" type="ORF">CPB84DRAFT_1816549</name>
</gene>
<dbReference type="AlphaFoldDB" id="A0A9P5NHH5"/>
<dbReference type="Proteomes" id="UP000724874">
    <property type="component" value="Unassembled WGS sequence"/>
</dbReference>
<evidence type="ECO:0000313" key="2">
    <source>
        <dbReference type="Proteomes" id="UP000724874"/>
    </source>
</evidence>
<sequence length="202" mass="23565">MTLPHPNFPPLLGDGEGRFRVHIVGNSVGITLARILGVPYVSMDRVMWKPGWKETPAEEFRAQLRAELDQDPRGWIADGNYDNRGGRIAFEESTDVIWLDPPLALYLPRLLLRTFWRLLRLTEPCSPGCKERFSEVFFSKKSIIVWCITRHFPIRKRLEDRIPEYGLIEGRNAEKRKMRRIGGWGGDLKKWLKDVEDMFRSN</sequence>
<proteinExistence type="predicted"/>
<reference evidence="1" key="1">
    <citation type="submission" date="2020-11" db="EMBL/GenBank/DDBJ databases">
        <authorList>
            <consortium name="DOE Joint Genome Institute"/>
            <person name="Ahrendt S."/>
            <person name="Riley R."/>
            <person name="Andreopoulos W."/>
            <person name="LaButti K."/>
            <person name="Pangilinan J."/>
            <person name="Ruiz-duenas F.J."/>
            <person name="Barrasa J.M."/>
            <person name="Sanchez-Garcia M."/>
            <person name="Camarero S."/>
            <person name="Miyauchi S."/>
            <person name="Serrano A."/>
            <person name="Linde D."/>
            <person name="Babiker R."/>
            <person name="Drula E."/>
            <person name="Ayuso-Fernandez I."/>
            <person name="Pacheco R."/>
            <person name="Padilla G."/>
            <person name="Ferreira P."/>
            <person name="Barriuso J."/>
            <person name="Kellner H."/>
            <person name="Castanera R."/>
            <person name="Alfaro M."/>
            <person name="Ramirez L."/>
            <person name="Pisabarro A.G."/>
            <person name="Kuo A."/>
            <person name="Tritt A."/>
            <person name="Lipzen A."/>
            <person name="He G."/>
            <person name="Yan M."/>
            <person name="Ng V."/>
            <person name="Cullen D."/>
            <person name="Martin F."/>
            <person name="Rosso M.-N."/>
            <person name="Henrissat B."/>
            <person name="Hibbett D."/>
            <person name="Martinez A.T."/>
            <person name="Grigoriev I.V."/>
        </authorList>
    </citation>
    <scope>NUCLEOTIDE SEQUENCE</scope>
    <source>
        <strain evidence="1">AH 44721</strain>
    </source>
</reference>
<evidence type="ECO:0000313" key="1">
    <source>
        <dbReference type="EMBL" id="KAF8888152.1"/>
    </source>
</evidence>
<dbReference type="OrthoDB" id="65590at2759"/>
<protein>
    <submittedName>
        <fullName evidence="1">Uncharacterized protein</fullName>
    </submittedName>
</protein>
<keyword evidence="2" id="KW-1185">Reference proteome</keyword>
<dbReference type="EMBL" id="JADNYJ010000086">
    <property type="protein sequence ID" value="KAF8888152.1"/>
    <property type="molecule type" value="Genomic_DNA"/>
</dbReference>
<dbReference type="InterPro" id="IPR052922">
    <property type="entry name" value="Cytidylate_Kinase-2"/>
</dbReference>
<dbReference type="PANTHER" id="PTHR37816">
    <property type="entry name" value="YALI0E33011P"/>
    <property type="match status" value="1"/>
</dbReference>
<organism evidence="1 2">
    <name type="scientific">Gymnopilus junonius</name>
    <name type="common">Spectacular rustgill mushroom</name>
    <name type="synonym">Gymnopilus spectabilis subsp. junonius</name>
    <dbReference type="NCBI Taxonomy" id="109634"/>
    <lineage>
        <taxon>Eukaryota</taxon>
        <taxon>Fungi</taxon>
        <taxon>Dikarya</taxon>
        <taxon>Basidiomycota</taxon>
        <taxon>Agaricomycotina</taxon>
        <taxon>Agaricomycetes</taxon>
        <taxon>Agaricomycetidae</taxon>
        <taxon>Agaricales</taxon>
        <taxon>Agaricineae</taxon>
        <taxon>Hymenogastraceae</taxon>
        <taxon>Gymnopilus</taxon>
    </lineage>
</organism>
<comment type="caution">
    <text evidence="1">The sequence shown here is derived from an EMBL/GenBank/DDBJ whole genome shotgun (WGS) entry which is preliminary data.</text>
</comment>
<name>A0A9P5NHH5_GYMJU</name>